<evidence type="ECO:0000313" key="2">
    <source>
        <dbReference type="EMBL" id="KAH3717644.1"/>
    </source>
</evidence>
<organism evidence="2 3">
    <name type="scientific">Dreissena polymorpha</name>
    <name type="common">Zebra mussel</name>
    <name type="synonym">Mytilus polymorpha</name>
    <dbReference type="NCBI Taxonomy" id="45954"/>
    <lineage>
        <taxon>Eukaryota</taxon>
        <taxon>Metazoa</taxon>
        <taxon>Spiralia</taxon>
        <taxon>Lophotrochozoa</taxon>
        <taxon>Mollusca</taxon>
        <taxon>Bivalvia</taxon>
        <taxon>Autobranchia</taxon>
        <taxon>Heteroconchia</taxon>
        <taxon>Euheterodonta</taxon>
        <taxon>Imparidentia</taxon>
        <taxon>Neoheterodontei</taxon>
        <taxon>Myida</taxon>
        <taxon>Dreissenoidea</taxon>
        <taxon>Dreissenidae</taxon>
        <taxon>Dreissena</taxon>
    </lineage>
</organism>
<comment type="caution">
    <text evidence="2">The sequence shown here is derived from an EMBL/GenBank/DDBJ whole genome shotgun (WGS) entry which is preliminary data.</text>
</comment>
<feature type="compositionally biased region" description="Basic and acidic residues" evidence="1">
    <location>
        <begin position="27"/>
        <end position="41"/>
    </location>
</feature>
<evidence type="ECO:0000256" key="1">
    <source>
        <dbReference type="SAM" id="MobiDB-lite"/>
    </source>
</evidence>
<evidence type="ECO:0000313" key="3">
    <source>
        <dbReference type="Proteomes" id="UP000828390"/>
    </source>
</evidence>
<reference evidence="2" key="2">
    <citation type="submission" date="2020-11" db="EMBL/GenBank/DDBJ databases">
        <authorList>
            <person name="McCartney M.A."/>
            <person name="Auch B."/>
            <person name="Kono T."/>
            <person name="Mallez S."/>
            <person name="Becker A."/>
            <person name="Gohl D.M."/>
            <person name="Silverstein K.A.T."/>
            <person name="Koren S."/>
            <person name="Bechman K.B."/>
            <person name="Herman A."/>
            <person name="Abrahante J.E."/>
            <person name="Garbe J."/>
        </authorList>
    </citation>
    <scope>NUCLEOTIDE SEQUENCE</scope>
    <source>
        <strain evidence="2">Duluth1</strain>
        <tissue evidence="2">Whole animal</tissue>
    </source>
</reference>
<feature type="region of interest" description="Disordered" evidence="1">
    <location>
        <begin position="13"/>
        <end position="135"/>
    </location>
</feature>
<dbReference type="AlphaFoldDB" id="A0A9D4C601"/>
<feature type="compositionally biased region" description="Basic and acidic residues" evidence="1">
    <location>
        <begin position="95"/>
        <end position="115"/>
    </location>
</feature>
<name>A0A9D4C601_DREPO</name>
<sequence length="135" mass="15435">MGILEVAAEYPKPINGTGYQSRKRLLLTKDERTNEQMDERKKGRTNGRTKEETTNRRTYERRHYELHVTMQSRNPVGRNVRLQNGQPKASLNSVQDERIDGRTNKLTDGRTDGLNKGRTGARTNEGTTEGTKLYA</sequence>
<keyword evidence="3" id="KW-1185">Reference proteome</keyword>
<dbReference type="Proteomes" id="UP000828390">
    <property type="component" value="Unassembled WGS sequence"/>
</dbReference>
<feature type="compositionally biased region" description="Basic and acidic residues" evidence="1">
    <location>
        <begin position="48"/>
        <end position="66"/>
    </location>
</feature>
<feature type="compositionally biased region" description="Polar residues" evidence="1">
    <location>
        <begin position="81"/>
        <end position="94"/>
    </location>
</feature>
<protein>
    <submittedName>
        <fullName evidence="2">Uncharacterized protein</fullName>
    </submittedName>
</protein>
<proteinExistence type="predicted"/>
<accession>A0A9D4C601</accession>
<gene>
    <name evidence="2" type="ORF">DPMN_060438</name>
</gene>
<feature type="compositionally biased region" description="Polar residues" evidence="1">
    <location>
        <begin position="121"/>
        <end position="135"/>
    </location>
</feature>
<reference evidence="2" key="1">
    <citation type="journal article" date="2019" name="bioRxiv">
        <title>The Genome of the Zebra Mussel, Dreissena polymorpha: A Resource for Invasive Species Research.</title>
        <authorList>
            <person name="McCartney M.A."/>
            <person name="Auch B."/>
            <person name="Kono T."/>
            <person name="Mallez S."/>
            <person name="Zhang Y."/>
            <person name="Obille A."/>
            <person name="Becker A."/>
            <person name="Abrahante J.E."/>
            <person name="Garbe J."/>
            <person name="Badalamenti J.P."/>
            <person name="Herman A."/>
            <person name="Mangelson H."/>
            <person name="Liachko I."/>
            <person name="Sullivan S."/>
            <person name="Sone E.D."/>
            <person name="Koren S."/>
            <person name="Silverstein K.A.T."/>
            <person name="Beckman K.B."/>
            <person name="Gohl D.M."/>
        </authorList>
    </citation>
    <scope>NUCLEOTIDE SEQUENCE</scope>
    <source>
        <strain evidence="2">Duluth1</strain>
        <tissue evidence="2">Whole animal</tissue>
    </source>
</reference>
<dbReference type="EMBL" id="JAIWYP010000013">
    <property type="protein sequence ID" value="KAH3717644.1"/>
    <property type="molecule type" value="Genomic_DNA"/>
</dbReference>